<feature type="transmembrane region" description="Helical" evidence="1">
    <location>
        <begin position="86"/>
        <end position="105"/>
    </location>
</feature>
<keyword evidence="1" id="KW-0812">Transmembrane</keyword>
<dbReference type="EMBL" id="CEKZ01000003">
    <property type="protein sequence ID" value="CEQ02680.1"/>
    <property type="molecule type" value="Genomic_DNA"/>
</dbReference>
<protein>
    <submittedName>
        <fullName evidence="2">Membrane protein</fullName>
    </submittedName>
</protein>
<organism evidence="2 3">
    <name type="scientific">Paraclostridium sordellii</name>
    <name type="common">Clostridium sordellii</name>
    <dbReference type="NCBI Taxonomy" id="1505"/>
    <lineage>
        <taxon>Bacteria</taxon>
        <taxon>Bacillati</taxon>
        <taxon>Bacillota</taxon>
        <taxon>Clostridia</taxon>
        <taxon>Peptostreptococcales</taxon>
        <taxon>Peptostreptococcaceae</taxon>
        <taxon>Paraclostridium</taxon>
    </lineage>
</organism>
<evidence type="ECO:0000256" key="1">
    <source>
        <dbReference type="SAM" id="Phobius"/>
    </source>
</evidence>
<accession>A0A0C7R1L4</accession>
<evidence type="ECO:0000313" key="2">
    <source>
        <dbReference type="EMBL" id="CEQ02680.1"/>
    </source>
</evidence>
<dbReference type="Proteomes" id="UP000049127">
    <property type="component" value="Unassembled WGS sequence"/>
</dbReference>
<feature type="transmembrane region" description="Helical" evidence="1">
    <location>
        <begin position="12"/>
        <end position="32"/>
    </location>
</feature>
<dbReference type="Pfam" id="PF11188">
    <property type="entry name" value="DUF2975"/>
    <property type="match status" value="1"/>
</dbReference>
<proteinExistence type="predicted"/>
<dbReference type="AlphaFoldDB" id="A0A0C7R1L4"/>
<dbReference type="OrthoDB" id="1757352at2"/>
<dbReference type="RefSeq" id="WP_055341336.1">
    <property type="nucleotide sequence ID" value="NZ_CDNI01000003.1"/>
</dbReference>
<keyword evidence="1" id="KW-0472">Membrane</keyword>
<dbReference type="InterPro" id="IPR021354">
    <property type="entry name" value="DUF2975"/>
</dbReference>
<keyword evidence="1" id="KW-1133">Transmembrane helix</keyword>
<gene>
    <name evidence="2" type="ORF">R28058_04131</name>
</gene>
<feature type="transmembrane region" description="Helical" evidence="1">
    <location>
        <begin position="125"/>
        <end position="143"/>
    </location>
</feature>
<evidence type="ECO:0000313" key="3">
    <source>
        <dbReference type="Proteomes" id="UP000049127"/>
    </source>
</evidence>
<reference evidence="2 3" key="1">
    <citation type="submission" date="2015-01" db="EMBL/GenBank/DDBJ databases">
        <authorList>
            <person name="Aslett A.Martin."/>
            <person name="De Silva Nishadi"/>
        </authorList>
    </citation>
    <scope>NUCLEOTIDE SEQUENCE [LARGE SCALE GENOMIC DNA]</scope>
    <source>
        <strain evidence="2 3">R28058</strain>
    </source>
</reference>
<name>A0A0C7R1L4_PARSO</name>
<sequence length="157" mass="17362">MKATFSKDILNFILYFLLLALGMGFIGFPIMALQKFNNFDLFSVFNAIINLVYILMYLTVVLCLIKIISSTLVTPFIKENVKRFKVMGCCLIVNTVFECIIGYNAAAISKSVTIIGSDSGGITPPMIICLVSALMCFVMGEVFDKAIKIKNESDLTI</sequence>
<feature type="transmembrane region" description="Helical" evidence="1">
    <location>
        <begin position="44"/>
        <end position="65"/>
    </location>
</feature>